<dbReference type="KEGG" id="had:CDV25_06335"/>
<reference evidence="1 2" key="1">
    <citation type="submission" date="2017-06" db="EMBL/GenBank/DDBJ databases">
        <title>Complete genome of Helicobacter apodemus.</title>
        <authorList>
            <person name="Cho S."/>
        </authorList>
    </citation>
    <scope>NUCLEOTIDE SEQUENCE [LARGE SCALE GENOMIC DNA]</scope>
    <source>
        <strain evidence="2">SNUVETPUB-15-01</strain>
    </source>
</reference>
<evidence type="ECO:0000313" key="2">
    <source>
        <dbReference type="Proteomes" id="UP000244890"/>
    </source>
</evidence>
<proteinExistence type="predicted"/>
<accession>A0A2U8FEG8</accession>
<organism evidence="1 2">
    <name type="scientific">Helicobacter apodemus</name>
    <dbReference type="NCBI Taxonomy" id="135569"/>
    <lineage>
        <taxon>Bacteria</taxon>
        <taxon>Pseudomonadati</taxon>
        <taxon>Campylobacterota</taxon>
        <taxon>Epsilonproteobacteria</taxon>
        <taxon>Campylobacterales</taxon>
        <taxon>Helicobacteraceae</taxon>
        <taxon>Helicobacter</taxon>
    </lineage>
</organism>
<sequence>MLPAIQRGVIGYNDCDDGSEEIILEFCKTYPSFIPIKYPYNVEIKNPKKEENKLYYYSNYILSFIPQGEWFIKLDMDHIYDAKKLFKSLYLLKKNTDILTLSRMDFYIQWEEIYISKSGRGYYNRAGDQTLRYNHNFKYYERILSPKLQDWGEQILKGKPTQSQLEALQGDYHSYEAKIEDSYSRIYRSELCHYHFPNIKKRREGIPKNALPLKEFNDEAIGIEIDPKMLEKETILSLYSRFDLERI</sequence>
<dbReference type="AlphaFoldDB" id="A0A2U8FEG8"/>
<dbReference type="Pfam" id="PF06306">
    <property type="entry name" value="CgtA"/>
    <property type="match status" value="1"/>
</dbReference>
<protein>
    <submittedName>
        <fullName evidence="1">Beta-1,4-N-acetylgalactosaminyltransferase</fullName>
    </submittedName>
</protein>
<dbReference type="GO" id="GO:0016740">
    <property type="term" value="F:transferase activity"/>
    <property type="evidence" value="ECO:0007669"/>
    <property type="project" value="UniProtKB-KW"/>
</dbReference>
<name>A0A2U8FEG8_9HELI</name>
<dbReference type="OrthoDB" id="5322631at2"/>
<dbReference type="Gene3D" id="3.90.550.10">
    <property type="entry name" value="Spore Coat Polysaccharide Biosynthesis Protein SpsA, Chain A"/>
    <property type="match status" value="1"/>
</dbReference>
<dbReference type="SUPFAM" id="SSF53448">
    <property type="entry name" value="Nucleotide-diphospho-sugar transferases"/>
    <property type="match status" value="1"/>
</dbReference>
<keyword evidence="1" id="KW-0808">Transferase</keyword>
<dbReference type="InterPro" id="IPR010446">
    <property type="entry name" value="GalNAc_Trfase_b"/>
</dbReference>
<evidence type="ECO:0000313" key="1">
    <source>
        <dbReference type="EMBL" id="AWI34418.1"/>
    </source>
</evidence>
<dbReference type="InterPro" id="IPR029044">
    <property type="entry name" value="Nucleotide-diphossugar_trans"/>
</dbReference>
<gene>
    <name evidence="1" type="ORF">CDV25_06335</name>
</gene>
<dbReference type="Proteomes" id="UP000244890">
    <property type="component" value="Chromosome"/>
</dbReference>
<dbReference type="EMBL" id="CP021886">
    <property type="protein sequence ID" value="AWI34418.1"/>
    <property type="molecule type" value="Genomic_DNA"/>
</dbReference>